<dbReference type="AlphaFoldDB" id="A0A0A9HDU9"/>
<organism evidence="2">
    <name type="scientific">Arundo donax</name>
    <name type="common">Giant reed</name>
    <name type="synonym">Donax arundinaceus</name>
    <dbReference type="NCBI Taxonomy" id="35708"/>
    <lineage>
        <taxon>Eukaryota</taxon>
        <taxon>Viridiplantae</taxon>
        <taxon>Streptophyta</taxon>
        <taxon>Embryophyta</taxon>
        <taxon>Tracheophyta</taxon>
        <taxon>Spermatophyta</taxon>
        <taxon>Magnoliopsida</taxon>
        <taxon>Liliopsida</taxon>
        <taxon>Poales</taxon>
        <taxon>Poaceae</taxon>
        <taxon>PACMAD clade</taxon>
        <taxon>Arundinoideae</taxon>
        <taxon>Arundineae</taxon>
        <taxon>Arundo</taxon>
    </lineage>
</organism>
<feature type="region of interest" description="Disordered" evidence="1">
    <location>
        <begin position="34"/>
        <end position="54"/>
    </location>
</feature>
<evidence type="ECO:0000313" key="2">
    <source>
        <dbReference type="EMBL" id="JAE34932.1"/>
    </source>
</evidence>
<protein>
    <submittedName>
        <fullName evidence="2">Uncharacterized protein</fullName>
    </submittedName>
</protein>
<accession>A0A0A9HDU9</accession>
<dbReference type="EMBL" id="GBRH01162964">
    <property type="protein sequence ID" value="JAE34932.1"/>
    <property type="molecule type" value="Transcribed_RNA"/>
</dbReference>
<reference evidence="2" key="1">
    <citation type="submission" date="2014-09" db="EMBL/GenBank/DDBJ databases">
        <authorList>
            <person name="Magalhaes I.L.F."/>
            <person name="Oliveira U."/>
            <person name="Santos F.R."/>
            <person name="Vidigal T.H.D.A."/>
            <person name="Brescovit A.D."/>
            <person name="Santos A.J."/>
        </authorList>
    </citation>
    <scope>NUCLEOTIDE SEQUENCE</scope>
    <source>
        <tissue evidence="2">Shoot tissue taken approximately 20 cm above the soil surface</tissue>
    </source>
</reference>
<feature type="compositionally biased region" description="Polar residues" evidence="1">
    <location>
        <begin position="38"/>
        <end position="54"/>
    </location>
</feature>
<proteinExistence type="predicted"/>
<evidence type="ECO:0000256" key="1">
    <source>
        <dbReference type="SAM" id="MobiDB-lite"/>
    </source>
</evidence>
<reference evidence="2" key="2">
    <citation type="journal article" date="2015" name="Data Brief">
        <title>Shoot transcriptome of the giant reed, Arundo donax.</title>
        <authorList>
            <person name="Barrero R.A."/>
            <person name="Guerrero F.D."/>
            <person name="Moolhuijzen P."/>
            <person name="Goolsby J.A."/>
            <person name="Tidwell J."/>
            <person name="Bellgard S.E."/>
            <person name="Bellgard M.I."/>
        </authorList>
    </citation>
    <scope>NUCLEOTIDE SEQUENCE</scope>
    <source>
        <tissue evidence="2">Shoot tissue taken approximately 20 cm above the soil surface</tissue>
    </source>
</reference>
<name>A0A0A9HDU9_ARUDO</name>
<sequence>MRNTIQAWDTTAFGTEGEKEPPIFHYQHELHVRPPASTLRTATSVDSATNRADE</sequence>